<organism evidence="1 2">
    <name type="scientific">Calothrix parasitica NIES-267</name>
    <dbReference type="NCBI Taxonomy" id="1973488"/>
    <lineage>
        <taxon>Bacteria</taxon>
        <taxon>Bacillati</taxon>
        <taxon>Cyanobacteriota</taxon>
        <taxon>Cyanophyceae</taxon>
        <taxon>Nostocales</taxon>
        <taxon>Calotrichaceae</taxon>
        <taxon>Calothrix</taxon>
    </lineage>
</organism>
<evidence type="ECO:0000313" key="2">
    <source>
        <dbReference type="Proteomes" id="UP000218418"/>
    </source>
</evidence>
<accession>A0A1Z4LTC5</accession>
<proteinExistence type="predicted"/>
<sequence length="74" mass="8435">MNKATKLKLIPDPSALFCQRKIQKAPSPISNDGIWKRTKNAGSPKNIRIKIKNVIKLRLNQALSFDVLLFINNY</sequence>
<dbReference type="EMBL" id="AP018227">
    <property type="protein sequence ID" value="BAY84496.1"/>
    <property type="molecule type" value="Genomic_DNA"/>
</dbReference>
<reference evidence="1 2" key="1">
    <citation type="submission" date="2017-06" db="EMBL/GenBank/DDBJ databases">
        <title>Genome sequencing of cyanobaciteial culture collection at National Institute for Environmental Studies (NIES).</title>
        <authorList>
            <person name="Hirose Y."/>
            <person name="Shimura Y."/>
            <person name="Fujisawa T."/>
            <person name="Nakamura Y."/>
            <person name="Kawachi M."/>
        </authorList>
    </citation>
    <scope>NUCLEOTIDE SEQUENCE [LARGE SCALE GENOMIC DNA]</scope>
    <source>
        <strain evidence="1 2">NIES-267</strain>
    </source>
</reference>
<name>A0A1Z4LTC5_9CYAN</name>
<gene>
    <name evidence="1" type="ORF">NIES267_39920</name>
</gene>
<keyword evidence="2" id="KW-1185">Reference proteome</keyword>
<protein>
    <submittedName>
        <fullName evidence="1">Uncharacterized protein</fullName>
    </submittedName>
</protein>
<dbReference type="Proteomes" id="UP000218418">
    <property type="component" value="Chromosome"/>
</dbReference>
<evidence type="ECO:0000313" key="1">
    <source>
        <dbReference type="EMBL" id="BAY84496.1"/>
    </source>
</evidence>
<dbReference type="AlphaFoldDB" id="A0A1Z4LTC5"/>